<dbReference type="InterPro" id="IPR037185">
    <property type="entry name" value="EmrE-like"/>
</dbReference>
<protein>
    <submittedName>
        <fullName evidence="10">DMT family transporter</fullName>
    </submittedName>
</protein>
<dbReference type="Proteomes" id="UP001499987">
    <property type="component" value="Unassembled WGS sequence"/>
</dbReference>
<evidence type="ECO:0000256" key="1">
    <source>
        <dbReference type="ARBA" id="ARBA00004651"/>
    </source>
</evidence>
<evidence type="ECO:0000256" key="3">
    <source>
        <dbReference type="ARBA" id="ARBA00022475"/>
    </source>
</evidence>
<name>A0ABN1TKG6_9ACTN</name>
<dbReference type="InterPro" id="IPR000620">
    <property type="entry name" value="EamA_dom"/>
</dbReference>
<gene>
    <name evidence="10" type="ORF">GCM10009663_39490</name>
</gene>
<dbReference type="SUPFAM" id="SSF103481">
    <property type="entry name" value="Multidrug resistance efflux transporter EmrE"/>
    <property type="match status" value="2"/>
</dbReference>
<proteinExistence type="inferred from homology"/>
<comment type="subcellular location">
    <subcellularLocation>
        <location evidence="1">Cell membrane</location>
        <topology evidence="1">Multi-pass membrane protein</topology>
    </subcellularLocation>
</comment>
<organism evidence="10 11">
    <name type="scientific">Kitasatospora arboriphila</name>
    <dbReference type="NCBI Taxonomy" id="258052"/>
    <lineage>
        <taxon>Bacteria</taxon>
        <taxon>Bacillati</taxon>
        <taxon>Actinomycetota</taxon>
        <taxon>Actinomycetes</taxon>
        <taxon>Kitasatosporales</taxon>
        <taxon>Streptomycetaceae</taxon>
        <taxon>Kitasatospora</taxon>
    </lineage>
</organism>
<dbReference type="PANTHER" id="PTHR42920:SF5">
    <property type="entry name" value="EAMA DOMAIN-CONTAINING PROTEIN"/>
    <property type="match status" value="1"/>
</dbReference>
<feature type="transmembrane region" description="Helical" evidence="8">
    <location>
        <begin position="253"/>
        <end position="272"/>
    </location>
</feature>
<feature type="transmembrane region" description="Helical" evidence="8">
    <location>
        <begin position="143"/>
        <end position="163"/>
    </location>
</feature>
<dbReference type="InterPro" id="IPR051258">
    <property type="entry name" value="Diverse_Substrate_Transporter"/>
</dbReference>
<feature type="region of interest" description="Disordered" evidence="7">
    <location>
        <begin position="1"/>
        <end position="80"/>
    </location>
</feature>
<reference evidence="10 11" key="1">
    <citation type="journal article" date="2019" name="Int. J. Syst. Evol. Microbiol.">
        <title>The Global Catalogue of Microorganisms (GCM) 10K type strain sequencing project: providing services to taxonomists for standard genome sequencing and annotation.</title>
        <authorList>
            <consortium name="The Broad Institute Genomics Platform"/>
            <consortium name="The Broad Institute Genome Sequencing Center for Infectious Disease"/>
            <person name="Wu L."/>
            <person name="Ma J."/>
        </authorList>
    </citation>
    <scope>NUCLEOTIDE SEQUENCE [LARGE SCALE GENOMIC DNA]</scope>
    <source>
        <strain evidence="10 11">JCM 13002</strain>
    </source>
</reference>
<evidence type="ECO:0000256" key="2">
    <source>
        <dbReference type="ARBA" id="ARBA00007362"/>
    </source>
</evidence>
<comment type="similarity">
    <text evidence="2">Belongs to the EamA transporter family.</text>
</comment>
<accession>A0ABN1TKG6</accession>
<evidence type="ECO:0000313" key="11">
    <source>
        <dbReference type="Proteomes" id="UP001499987"/>
    </source>
</evidence>
<dbReference type="EMBL" id="BAAALD010000037">
    <property type="protein sequence ID" value="GAA1091837.1"/>
    <property type="molecule type" value="Genomic_DNA"/>
</dbReference>
<feature type="transmembrane region" description="Helical" evidence="8">
    <location>
        <begin position="194"/>
        <end position="211"/>
    </location>
</feature>
<evidence type="ECO:0000256" key="8">
    <source>
        <dbReference type="SAM" id="Phobius"/>
    </source>
</evidence>
<feature type="domain" description="EamA" evidence="9">
    <location>
        <begin position="223"/>
        <end position="357"/>
    </location>
</feature>
<keyword evidence="4 8" id="KW-0812">Transmembrane</keyword>
<feature type="transmembrane region" description="Helical" evidence="8">
    <location>
        <begin position="284"/>
        <end position="304"/>
    </location>
</feature>
<feature type="transmembrane region" description="Helical" evidence="8">
    <location>
        <begin position="223"/>
        <end position="241"/>
    </location>
</feature>
<feature type="transmembrane region" description="Helical" evidence="8">
    <location>
        <begin position="342"/>
        <end position="362"/>
    </location>
</feature>
<keyword evidence="3" id="KW-1003">Cell membrane</keyword>
<feature type="transmembrane region" description="Helical" evidence="8">
    <location>
        <begin position="80"/>
        <end position="100"/>
    </location>
</feature>
<sequence length="364" mass="36647">MSAANTFEPLRTAPTGDAVADAFAMPPSPKGEPAGERGGWRRRGPAAAAPPDGGTGTPRTERHRPPAGRPERTTTPQRRLGSIPAPLLCVAAMVTCQLGIASSKSLFGVLGVGGATFLRLAVAAVVLLAVTRPRLRGRSRRDLVSAVLLGLASAGMTLLFAGATDRLPMGTASTIEFLGPLAVAIALSRRASHLLWALLAAGGVVLLTLLGEGSGGAALDPVGLGYAFGAAACYAGYILFTDKVGAVFKGFEGLAVSFTVAALAVAPFGAAPAWHGLSAAPSPALLLLAVGGVALLFPVVPYALEMTALRRMPQQVFSVLVSLDPAVSALVGLVVLGQLLGGVQLAGIGCVVAASVGATLTARR</sequence>
<evidence type="ECO:0000256" key="7">
    <source>
        <dbReference type="SAM" id="MobiDB-lite"/>
    </source>
</evidence>
<feature type="transmembrane region" description="Helical" evidence="8">
    <location>
        <begin position="316"/>
        <end position="336"/>
    </location>
</feature>
<evidence type="ECO:0000256" key="4">
    <source>
        <dbReference type="ARBA" id="ARBA00022692"/>
    </source>
</evidence>
<feature type="transmembrane region" description="Helical" evidence="8">
    <location>
        <begin position="106"/>
        <end position="131"/>
    </location>
</feature>
<dbReference type="Pfam" id="PF00892">
    <property type="entry name" value="EamA"/>
    <property type="match status" value="1"/>
</dbReference>
<evidence type="ECO:0000259" key="9">
    <source>
        <dbReference type="Pfam" id="PF00892"/>
    </source>
</evidence>
<dbReference type="PANTHER" id="PTHR42920">
    <property type="entry name" value="OS03G0707200 PROTEIN-RELATED"/>
    <property type="match status" value="1"/>
</dbReference>
<evidence type="ECO:0000313" key="10">
    <source>
        <dbReference type="EMBL" id="GAA1091837.1"/>
    </source>
</evidence>
<feature type="compositionally biased region" description="Basic and acidic residues" evidence="7">
    <location>
        <begin position="59"/>
        <end position="72"/>
    </location>
</feature>
<keyword evidence="6 8" id="KW-0472">Membrane</keyword>
<dbReference type="RefSeq" id="WP_344624972.1">
    <property type="nucleotide sequence ID" value="NZ_BAAALD010000037.1"/>
</dbReference>
<keyword evidence="11" id="KW-1185">Reference proteome</keyword>
<evidence type="ECO:0000256" key="6">
    <source>
        <dbReference type="ARBA" id="ARBA00023136"/>
    </source>
</evidence>
<evidence type="ECO:0000256" key="5">
    <source>
        <dbReference type="ARBA" id="ARBA00022989"/>
    </source>
</evidence>
<feature type="transmembrane region" description="Helical" evidence="8">
    <location>
        <begin position="169"/>
        <end position="187"/>
    </location>
</feature>
<keyword evidence="5 8" id="KW-1133">Transmembrane helix</keyword>
<comment type="caution">
    <text evidence="10">The sequence shown here is derived from an EMBL/GenBank/DDBJ whole genome shotgun (WGS) entry which is preliminary data.</text>
</comment>